<reference evidence="1" key="1">
    <citation type="journal article" date="2021" name="Proc. Natl. Acad. Sci. U.S.A.">
        <title>A Catalog of Tens of Thousands of Viruses from Human Metagenomes Reveals Hidden Associations with Chronic Diseases.</title>
        <authorList>
            <person name="Tisza M.J."/>
            <person name="Buck C.B."/>
        </authorList>
    </citation>
    <scope>NUCLEOTIDE SEQUENCE</scope>
    <source>
        <strain evidence="1">Ctrgt10</strain>
    </source>
</reference>
<evidence type="ECO:0000313" key="1">
    <source>
        <dbReference type="EMBL" id="DAD78172.1"/>
    </source>
</evidence>
<dbReference type="EMBL" id="BK014839">
    <property type="protein sequence ID" value="DAD78172.1"/>
    <property type="molecule type" value="Genomic_DNA"/>
</dbReference>
<proteinExistence type="predicted"/>
<accession>A0A8S5M7I1</accession>
<protein>
    <submittedName>
        <fullName evidence="1">Uncharacterized protein</fullName>
    </submittedName>
</protein>
<organism evidence="1">
    <name type="scientific">Siphoviridae sp. ctrgt10</name>
    <dbReference type="NCBI Taxonomy" id="2826479"/>
    <lineage>
        <taxon>Viruses</taxon>
        <taxon>Duplodnaviria</taxon>
        <taxon>Heunggongvirae</taxon>
        <taxon>Uroviricota</taxon>
        <taxon>Caudoviricetes</taxon>
    </lineage>
</organism>
<name>A0A8S5M7I1_9CAUD</name>
<sequence length="43" mass="5055">MSLTTRILYLRFANWRVRGLTSLLKYLYRLTARPAANQITKAI</sequence>